<evidence type="ECO:0000313" key="3">
    <source>
        <dbReference type="Proteomes" id="UP000659654"/>
    </source>
</evidence>
<evidence type="ECO:0000313" key="1">
    <source>
        <dbReference type="EMBL" id="CAD5227136.1"/>
    </source>
</evidence>
<gene>
    <name evidence="1" type="ORF">BXYJ_LOCUS9681</name>
</gene>
<sequence length="189" mass="21910">MARNARNDEIMVDADKTSTVNARTSTEPRVLRLDFAPPFTHHTVRKKNDIQPTRKFKSSRMSSWKERNVSTRLICPVFTSFDVKSILYIMDHWSPQMDQIADVNVYDEGISQYKLMDEASQLKFLAALGLGKAMVRCRVYKDDEFEPHNCLEDAKYTFDVGLKEVESRAELVTVVNWLKDRGYRFNSST</sequence>
<dbReference type="AlphaFoldDB" id="A0A1I7S4E8"/>
<dbReference type="eggNOG" id="ENOG502SCBW">
    <property type="taxonomic scope" value="Eukaryota"/>
</dbReference>
<dbReference type="Proteomes" id="UP000095284">
    <property type="component" value="Unplaced"/>
</dbReference>
<reference evidence="1" key="2">
    <citation type="submission" date="2020-09" db="EMBL/GenBank/DDBJ databases">
        <authorList>
            <person name="Kikuchi T."/>
        </authorList>
    </citation>
    <scope>NUCLEOTIDE SEQUENCE</scope>
    <source>
        <strain evidence="1">Ka4C1</strain>
    </source>
</reference>
<dbReference type="OrthoDB" id="5826469at2759"/>
<reference evidence="4" key="1">
    <citation type="submission" date="2016-11" db="UniProtKB">
        <authorList>
            <consortium name="WormBaseParasite"/>
        </authorList>
    </citation>
    <scope>IDENTIFICATION</scope>
</reference>
<evidence type="ECO:0000313" key="4">
    <source>
        <dbReference type="WBParaSite" id="BXY_0788100.1"/>
    </source>
</evidence>
<evidence type="ECO:0000313" key="2">
    <source>
        <dbReference type="Proteomes" id="UP000095284"/>
    </source>
</evidence>
<keyword evidence="3" id="KW-1185">Reference proteome</keyword>
<dbReference type="WBParaSite" id="BXY_0788100.1">
    <property type="protein sequence ID" value="BXY_0788100.1"/>
    <property type="gene ID" value="BXY_0788100"/>
</dbReference>
<protein>
    <submittedName>
        <fullName evidence="1">(pine wood nematode) hypothetical protein</fullName>
    </submittedName>
</protein>
<proteinExistence type="predicted"/>
<dbReference type="Proteomes" id="UP000659654">
    <property type="component" value="Unassembled WGS sequence"/>
</dbReference>
<dbReference type="EMBL" id="CAJFCV020000004">
    <property type="protein sequence ID" value="CAG9117018.1"/>
    <property type="molecule type" value="Genomic_DNA"/>
</dbReference>
<name>A0A1I7S4E8_BURXY</name>
<dbReference type="EMBL" id="CAJFDI010000004">
    <property type="protein sequence ID" value="CAD5227136.1"/>
    <property type="molecule type" value="Genomic_DNA"/>
</dbReference>
<accession>A0A1I7S4E8</accession>
<organism evidence="2 4">
    <name type="scientific">Bursaphelenchus xylophilus</name>
    <name type="common">Pinewood nematode worm</name>
    <name type="synonym">Aphelenchoides xylophilus</name>
    <dbReference type="NCBI Taxonomy" id="6326"/>
    <lineage>
        <taxon>Eukaryota</taxon>
        <taxon>Metazoa</taxon>
        <taxon>Ecdysozoa</taxon>
        <taxon>Nematoda</taxon>
        <taxon>Chromadorea</taxon>
        <taxon>Rhabditida</taxon>
        <taxon>Tylenchina</taxon>
        <taxon>Tylenchomorpha</taxon>
        <taxon>Aphelenchoidea</taxon>
        <taxon>Aphelenchoididae</taxon>
        <taxon>Bursaphelenchus</taxon>
    </lineage>
</organism>
<dbReference type="Proteomes" id="UP000582659">
    <property type="component" value="Unassembled WGS sequence"/>
</dbReference>